<dbReference type="Proteomes" id="UP000011021">
    <property type="component" value="Unassembled WGS sequence"/>
</dbReference>
<dbReference type="AlphaFoldDB" id="E7RZ45"/>
<keyword evidence="2" id="KW-1185">Reference proteome</keyword>
<dbReference type="RefSeq" id="WP_005674325.1">
    <property type="nucleotide sequence ID" value="NZ_CP146288.1"/>
</dbReference>
<organism evidence="1 2">
    <name type="scientific">Lautropia mirabilis ATCC 51599</name>
    <dbReference type="NCBI Taxonomy" id="887898"/>
    <lineage>
        <taxon>Bacteria</taxon>
        <taxon>Pseudomonadati</taxon>
        <taxon>Pseudomonadota</taxon>
        <taxon>Betaproteobacteria</taxon>
        <taxon>Burkholderiales</taxon>
        <taxon>Burkholderiaceae</taxon>
        <taxon>Lautropia</taxon>
    </lineage>
</organism>
<sequence length="129" mass="13763">MDFRRRPSRFHTAILAWLLVALASSLLSPLVQRIPAGDVETVILCHGNGGFTRIVLSTDDSDDPSAPPADARCCPFCLSSPMLALAPAQVFPSSTAWRHVLHAVTTHGHTAGLTLHYDSRGPPAALMPA</sequence>
<dbReference type="EMBL" id="AEQP01000022">
    <property type="protein sequence ID" value="EFV93844.1"/>
    <property type="molecule type" value="Genomic_DNA"/>
</dbReference>
<gene>
    <name evidence="1" type="ORF">HMPREF0551_1959</name>
</gene>
<reference evidence="1 2" key="1">
    <citation type="submission" date="2010-12" db="EMBL/GenBank/DDBJ databases">
        <authorList>
            <person name="Muzny D."/>
            <person name="Qin X."/>
            <person name="Deng J."/>
            <person name="Jiang H."/>
            <person name="Liu Y."/>
            <person name="Qu J."/>
            <person name="Song X.-Z."/>
            <person name="Zhang L."/>
            <person name="Thornton R."/>
            <person name="Coyle M."/>
            <person name="Francisco L."/>
            <person name="Jackson L."/>
            <person name="Javaid M."/>
            <person name="Korchina V."/>
            <person name="Kovar C."/>
            <person name="Mata R."/>
            <person name="Mathew T."/>
            <person name="Ngo R."/>
            <person name="Nguyen L."/>
            <person name="Nguyen N."/>
            <person name="Okwuonu G."/>
            <person name="Ongeri F."/>
            <person name="Pham C."/>
            <person name="Simmons D."/>
            <person name="Wilczek-Boney K."/>
            <person name="Hale W."/>
            <person name="Jakkamsetti A."/>
            <person name="Pham P."/>
            <person name="Ruth R."/>
            <person name="San Lucas F."/>
            <person name="Warren J."/>
            <person name="Zhang J."/>
            <person name="Zhao Z."/>
            <person name="Zhou C."/>
            <person name="Zhu D."/>
            <person name="Lee S."/>
            <person name="Bess C."/>
            <person name="Blankenburg K."/>
            <person name="Forbes L."/>
            <person name="Fu Q."/>
            <person name="Gubbala S."/>
            <person name="Hirani K."/>
            <person name="Jayaseelan J.C."/>
            <person name="Lara F."/>
            <person name="Munidasa M."/>
            <person name="Palculict T."/>
            <person name="Patil S."/>
            <person name="Pu L.-L."/>
            <person name="Saada N."/>
            <person name="Tang L."/>
            <person name="Weissenberger G."/>
            <person name="Zhu Y."/>
            <person name="Hemphill L."/>
            <person name="Shang Y."/>
            <person name="Youmans B."/>
            <person name="Ayvaz T."/>
            <person name="Ross M."/>
            <person name="Santibanez J."/>
            <person name="Aqrawi P."/>
            <person name="Gross S."/>
            <person name="Joshi V."/>
            <person name="Fowler G."/>
            <person name="Nazareth L."/>
            <person name="Reid J."/>
            <person name="Worley K."/>
            <person name="Petrosino J."/>
            <person name="Highlander S."/>
            <person name="Gibbs R."/>
        </authorList>
    </citation>
    <scope>NUCLEOTIDE SEQUENCE [LARGE SCALE GENOMIC DNA]</scope>
    <source>
        <strain evidence="1 2">ATCC 51599</strain>
    </source>
</reference>
<proteinExistence type="predicted"/>
<comment type="caution">
    <text evidence="1">The sequence shown here is derived from an EMBL/GenBank/DDBJ whole genome shotgun (WGS) entry which is preliminary data.</text>
</comment>
<evidence type="ECO:0000313" key="1">
    <source>
        <dbReference type="EMBL" id="EFV93844.1"/>
    </source>
</evidence>
<name>E7RZ45_9BURK</name>
<dbReference type="STRING" id="887898.HMPREF0551_1959"/>
<evidence type="ECO:0000313" key="2">
    <source>
        <dbReference type="Proteomes" id="UP000011021"/>
    </source>
</evidence>
<protein>
    <recommendedName>
        <fullName evidence="3">DUF2946 domain-containing protein</fullName>
    </recommendedName>
</protein>
<evidence type="ECO:0008006" key="3">
    <source>
        <dbReference type="Google" id="ProtNLM"/>
    </source>
</evidence>
<dbReference type="InterPro" id="IPR021333">
    <property type="entry name" value="DUF2946"/>
</dbReference>
<accession>E7RZ45</accession>
<dbReference type="HOGENOM" id="CLU_1946114_0_0_4"/>
<dbReference type="Pfam" id="PF11162">
    <property type="entry name" value="DUF2946"/>
    <property type="match status" value="1"/>
</dbReference>